<evidence type="ECO:0000313" key="1">
    <source>
        <dbReference type="EMBL" id="TKB98955.1"/>
    </source>
</evidence>
<proteinExistence type="predicted"/>
<dbReference type="AlphaFoldDB" id="A0A4U1C1K7"/>
<dbReference type="RefSeq" id="WP_136825768.1">
    <property type="nucleotide sequence ID" value="NZ_SWBP01000002.1"/>
</dbReference>
<comment type="caution">
    <text evidence="1">The sequence shown here is derived from an EMBL/GenBank/DDBJ whole genome shotgun (WGS) entry which is preliminary data.</text>
</comment>
<keyword evidence="2" id="KW-1185">Reference proteome</keyword>
<gene>
    <name evidence="1" type="ORF">FA046_07520</name>
</gene>
<sequence length="78" mass="8924">MYTTYHLTSAQELNSDILDAIKTTFKSKPITIIVEEDTDDFELSDQMKAVLDERLLEDDKDYLSADESIQKLSSKYGV</sequence>
<organism evidence="1 2">
    <name type="scientific">Pedobacter cryophilus</name>
    <dbReference type="NCBI Taxonomy" id="2571271"/>
    <lineage>
        <taxon>Bacteria</taxon>
        <taxon>Pseudomonadati</taxon>
        <taxon>Bacteroidota</taxon>
        <taxon>Sphingobacteriia</taxon>
        <taxon>Sphingobacteriales</taxon>
        <taxon>Sphingobacteriaceae</taxon>
        <taxon>Pedobacter</taxon>
    </lineage>
</organism>
<dbReference type="EMBL" id="SWBP01000002">
    <property type="protein sequence ID" value="TKB98955.1"/>
    <property type="molecule type" value="Genomic_DNA"/>
</dbReference>
<protein>
    <submittedName>
        <fullName evidence="1">Uncharacterized protein</fullName>
    </submittedName>
</protein>
<dbReference type="OrthoDB" id="964294at2"/>
<reference evidence="1 2" key="1">
    <citation type="submission" date="2019-04" db="EMBL/GenBank/DDBJ databases">
        <title>Pedobacter sp. AR-3-17 sp. nov., isolated from Arctic soil.</title>
        <authorList>
            <person name="Dahal R.H."/>
            <person name="Kim D.-U."/>
        </authorList>
    </citation>
    <scope>NUCLEOTIDE SEQUENCE [LARGE SCALE GENOMIC DNA]</scope>
    <source>
        <strain evidence="1 2">AR-3-17</strain>
    </source>
</reference>
<dbReference type="Proteomes" id="UP000308181">
    <property type="component" value="Unassembled WGS sequence"/>
</dbReference>
<evidence type="ECO:0000313" key="2">
    <source>
        <dbReference type="Proteomes" id="UP000308181"/>
    </source>
</evidence>
<name>A0A4U1C1K7_9SPHI</name>
<accession>A0A4U1C1K7</accession>